<dbReference type="Proteomes" id="UP001336250">
    <property type="component" value="Unassembled WGS sequence"/>
</dbReference>
<keyword evidence="2" id="KW-1185">Reference proteome</keyword>
<evidence type="ECO:0000313" key="1">
    <source>
        <dbReference type="EMBL" id="MEF7616264.1"/>
    </source>
</evidence>
<dbReference type="InterPro" id="IPR045808">
    <property type="entry name" value="Hr_FBXL5"/>
</dbReference>
<evidence type="ECO:0008006" key="3">
    <source>
        <dbReference type="Google" id="ProtNLM"/>
    </source>
</evidence>
<evidence type="ECO:0000313" key="2">
    <source>
        <dbReference type="Proteomes" id="UP001336250"/>
    </source>
</evidence>
<accession>A0AAW9QLH3</accession>
<comment type="caution">
    <text evidence="1">The sequence shown here is derived from an EMBL/GenBank/DDBJ whole genome shotgun (WGS) entry which is preliminary data.</text>
</comment>
<dbReference type="EMBL" id="JAZIBG010000038">
    <property type="protein sequence ID" value="MEF7616264.1"/>
    <property type="molecule type" value="Genomic_DNA"/>
</dbReference>
<dbReference type="RefSeq" id="WP_332291717.1">
    <property type="nucleotide sequence ID" value="NZ_JAZIBG010000038.1"/>
</dbReference>
<dbReference type="AlphaFoldDB" id="A0AAW9QLH3"/>
<organism evidence="1 2">
    <name type="scientific">Aquincola agrisoli</name>
    <dbReference type="NCBI Taxonomy" id="3119538"/>
    <lineage>
        <taxon>Bacteria</taxon>
        <taxon>Pseudomonadati</taxon>
        <taxon>Pseudomonadota</taxon>
        <taxon>Betaproteobacteria</taxon>
        <taxon>Burkholderiales</taxon>
        <taxon>Sphaerotilaceae</taxon>
        <taxon>Aquincola</taxon>
    </lineage>
</organism>
<dbReference type="GO" id="GO:0006879">
    <property type="term" value="P:intracellular iron ion homeostasis"/>
    <property type="evidence" value="ECO:0007669"/>
    <property type="project" value="InterPro"/>
</dbReference>
<dbReference type="Gene3D" id="1.20.120.520">
    <property type="entry name" value="nmb1532 protein domain like"/>
    <property type="match status" value="1"/>
</dbReference>
<protein>
    <recommendedName>
        <fullName evidence="3">Hemerythrin-like domain-containing protein</fullName>
    </recommendedName>
</protein>
<dbReference type="CDD" id="cd12109">
    <property type="entry name" value="Hr_FBXL5"/>
    <property type="match status" value="1"/>
</dbReference>
<proteinExistence type="predicted"/>
<name>A0AAW9QLH3_9BURK</name>
<gene>
    <name evidence="1" type="ORF">V4F39_20285</name>
</gene>
<reference evidence="1 2" key="1">
    <citation type="submission" date="2024-02" db="EMBL/GenBank/DDBJ databases">
        <title>Genome sequence of Aquincola sp. MAHUQ-54.</title>
        <authorList>
            <person name="Huq M.A."/>
        </authorList>
    </citation>
    <scope>NUCLEOTIDE SEQUENCE [LARGE SCALE GENOMIC DNA]</scope>
    <source>
        <strain evidence="1 2">MAHUQ-54</strain>
    </source>
</reference>
<sequence>MSTQFAPASASALQDAPAARRVDLYAGIHKALRRAMADTLVRLGQLDTADAAEMQRTLGQTEALLALMRSHLRHENDFIHTAIEARRAAGARRTADDHLEHLGSIATLEAEVRTLAGAQPPMRPLLALRLYRHFALFVAENLQHMHIEETANNAALWSLYDDDELNALHDRLVASIPPAEMMEVLHWMGPALAPHELAGLLGDMQRKAPPGAFQAVLDLLRPLIEPGRWVRLAAGLGLAGARTRSAA</sequence>